<dbReference type="InterPro" id="IPR056019">
    <property type="entry name" value="DUF7598"/>
</dbReference>
<dbReference type="Pfam" id="PF24535">
    <property type="entry name" value="DUF7598"/>
    <property type="match status" value="1"/>
</dbReference>
<evidence type="ECO:0000313" key="5">
    <source>
        <dbReference type="Proteomes" id="UP000757232"/>
    </source>
</evidence>
<feature type="transmembrane region" description="Helical" evidence="2">
    <location>
        <begin position="144"/>
        <end position="166"/>
    </location>
</feature>
<evidence type="ECO:0000256" key="2">
    <source>
        <dbReference type="SAM" id="Phobius"/>
    </source>
</evidence>
<accession>A0A9Q5I6B9</accession>
<reference evidence="4" key="1">
    <citation type="submission" date="2016-06" db="EMBL/GenBank/DDBJ databases">
        <title>Draft Genome sequence of the fungus Inonotus baumii.</title>
        <authorList>
            <person name="Zhu H."/>
            <person name="Lin W."/>
        </authorList>
    </citation>
    <scope>NUCLEOTIDE SEQUENCE</scope>
    <source>
        <strain evidence="4">821</strain>
    </source>
</reference>
<feature type="transmembrane region" description="Helical" evidence="2">
    <location>
        <begin position="7"/>
        <end position="29"/>
    </location>
</feature>
<dbReference type="AlphaFoldDB" id="A0A9Q5I6B9"/>
<dbReference type="EMBL" id="LNZH02000012">
    <property type="protein sequence ID" value="OCB92225.1"/>
    <property type="molecule type" value="Genomic_DNA"/>
</dbReference>
<protein>
    <recommendedName>
        <fullName evidence="3">DUF7598 domain-containing protein</fullName>
    </recommendedName>
</protein>
<feature type="domain" description="DUF7598" evidence="3">
    <location>
        <begin position="80"/>
        <end position="139"/>
    </location>
</feature>
<feature type="transmembrane region" description="Helical" evidence="2">
    <location>
        <begin position="80"/>
        <end position="100"/>
    </location>
</feature>
<gene>
    <name evidence="4" type="ORF">A7U60_g376</name>
</gene>
<keyword evidence="2" id="KW-0812">Transmembrane</keyword>
<proteinExistence type="predicted"/>
<feature type="transmembrane region" description="Helical" evidence="2">
    <location>
        <begin position="112"/>
        <end position="138"/>
    </location>
</feature>
<evidence type="ECO:0000256" key="1">
    <source>
        <dbReference type="SAM" id="MobiDB-lite"/>
    </source>
</evidence>
<keyword evidence="2" id="KW-1133">Transmembrane helix</keyword>
<evidence type="ECO:0000259" key="3">
    <source>
        <dbReference type="Pfam" id="PF24535"/>
    </source>
</evidence>
<dbReference type="OrthoDB" id="5327148at2759"/>
<feature type="region of interest" description="Disordered" evidence="1">
    <location>
        <begin position="267"/>
        <end position="313"/>
    </location>
</feature>
<keyword evidence="2" id="KW-0472">Membrane</keyword>
<name>A0A9Q5I6B9_SANBA</name>
<sequence>MPLPPRAYIFIGLNAIRVLSIIALILAFASNILTMVEDVKAVNEFQSAVQTNGTDSSVTDDTLDCDYIEGSTVPNQPAGVFWAVVNRLMIIFQVIILFLSEIGWPYKFFDRFFPVLGSDFGMGAIGLFQCFIGAAILSHHVDDFTLVSAFFLFAIGCLNMLTGLIFREKGKAKRSILSWRAERKKGILPLPSVVSDRVGAHAGPFKPIFTGQPPSFVSHDSRLDEKVTLETDASDEKPYVGFSKGYGWGRRAEKLAAGMGTLISRPVEALPPYGPGARVPPSVSSGRSGDEQPQVRSPPPVQQPNFQSSAHAV</sequence>
<dbReference type="Proteomes" id="UP000757232">
    <property type="component" value="Unassembled WGS sequence"/>
</dbReference>
<evidence type="ECO:0000313" key="4">
    <source>
        <dbReference type="EMBL" id="OCB92225.1"/>
    </source>
</evidence>
<organism evidence="4 5">
    <name type="scientific">Sanghuangporus baumii</name>
    <name type="common">Phellinus baumii</name>
    <dbReference type="NCBI Taxonomy" id="108892"/>
    <lineage>
        <taxon>Eukaryota</taxon>
        <taxon>Fungi</taxon>
        <taxon>Dikarya</taxon>
        <taxon>Basidiomycota</taxon>
        <taxon>Agaricomycotina</taxon>
        <taxon>Agaricomycetes</taxon>
        <taxon>Hymenochaetales</taxon>
        <taxon>Hymenochaetaceae</taxon>
        <taxon>Sanghuangporus</taxon>
    </lineage>
</organism>
<comment type="caution">
    <text evidence="4">The sequence shown here is derived from an EMBL/GenBank/DDBJ whole genome shotgun (WGS) entry which is preliminary data.</text>
</comment>
<keyword evidence="5" id="KW-1185">Reference proteome</keyword>